<sequence length="135" mass="14471">MNTIRKKNKIGGQVTPLFPNMLGDNPDPDFGIDDEIDDLLSSGVKDNDNNDGEDSDGSDGGEGGDGGAGQANQDQAVNQPVNAQVDQEQEMNVENIVPDNTEPVVKESVDQGDNKEANVEGNESMNKREQVQNDQ</sequence>
<name>A0ACB9IID9_9ASTR</name>
<proteinExistence type="predicted"/>
<dbReference type="Proteomes" id="UP001056120">
    <property type="component" value="Linkage Group LG08"/>
</dbReference>
<accession>A0ACB9IID9</accession>
<reference evidence="1 2" key="2">
    <citation type="journal article" date="2022" name="Mol. Ecol. Resour.">
        <title>The genomes of chicory, endive, great burdock and yacon provide insights into Asteraceae paleo-polyploidization history and plant inulin production.</title>
        <authorList>
            <person name="Fan W."/>
            <person name="Wang S."/>
            <person name="Wang H."/>
            <person name="Wang A."/>
            <person name="Jiang F."/>
            <person name="Liu H."/>
            <person name="Zhao H."/>
            <person name="Xu D."/>
            <person name="Zhang Y."/>
        </authorList>
    </citation>
    <scope>NUCLEOTIDE SEQUENCE [LARGE SCALE GENOMIC DNA]</scope>
    <source>
        <strain evidence="2">cv. Yunnan</strain>
        <tissue evidence="1">Leaves</tissue>
    </source>
</reference>
<gene>
    <name evidence="1" type="ORF">L1987_23491</name>
</gene>
<reference evidence="2" key="1">
    <citation type="journal article" date="2022" name="Mol. Ecol. Resour.">
        <title>The genomes of chicory, endive, great burdock and yacon provide insights into Asteraceae palaeo-polyploidization history and plant inulin production.</title>
        <authorList>
            <person name="Fan W."/>
            <person name="Wang S."/>
            <person name="Wang H."/>
            <person name="Wang A."/>
            <person name="Jiang F."/>
            <person name="Liu H."/>
            <person name="Zhao H."/>
            <person name="Xu D."/>
            <person name="Zhang Y."/>
        </authorList>
    </citation>
    <scope>NUCLEOTIDE SEQUENCE [LARGE SCALE GENOMIC DNA]</scope>
    <source>
        <strain evidence="2">cv. Yunnan</strain>
    </source>
</reference>
<comment type="caution">
    <text evidence="1">The sequence shown here is derived from an EMBL/GenBank/DDBJ whole genome shotgun (WGS) entry which is preliminary data.</text>
</comment>
<dbReference type="EMBL" id="CM042025">
    <property type="protein sequence ID" value="KAI3807561.1"/>
    <property type="molecule type" value="Genomic_DNA"/>
</dbReference>
<evidence type="ECO:0000313" key="1">
    <source>
        <dbReference type="EMBL" id="KAI3807561.1"/>
    </source>
</evidence>
<keyword evidence="2" id="KW-1185">Reference proteome</keyword>
<protein>
    <submittedName>
        <fullName evidence="1">Uncharacterized protein</fullName>
    </submittedName>
</protein>
<evidence type="ECO:0000313" key="2">
    <source>
        <dbReference type="Proteomes" id="UP001056120"/>
    </source>
</evidence>
<organism evidence="1 2">
    <name type="scientific">Smallanthus sonchifolius</name>
    <dbReference type="NCBI Taxonomy" id="185202"/>
    <lineage>
        <taxon>Eukaryota</taxon>
        <taxon>Viridiplantae</taxon>
        <taxon>Streptophyta</taxon>
        <taxon>Embryophyta</taxon>
        <taxon>Tracheophyta</taxon>
        <taxon>Spermatophyta</taxon>
        <taxon>Magnoliopsida</taxon>
        <taxon>eudicotyledons</taxon>
        <taxon>Gunneridae</taxon>
        <taxon>Pentapetalae</taxon>
        <taxon>asterids</taxon>
        <taxon>campanulids</taxon>
        <taxon>Asterales</taxon>
        <taxon>Asteraceae</taxon>
        <taxon>Asteroideae</taxon>
        <taxon>Heliantheae alliance</taxon>
        <taxon>Millerieae</taxon>
        <taxon>Smallanthus</taxon>
    </lineage>
</organism>